<dbReference type="InterPro" id="IPR012337">
    <property type="entry name" value="RNaseH-like_sf"/>
</dbReference>
<dbReference type="Gene3D" id="3.30.420.10">
    <property type="entry name" value="Ribonuclease H-like superfamily/Ribonuclease H"/>
    <property type="match status" value="1"/>
</dbReference>
<dbReference type="GO" id="GO:0003676">
    <property type="term" value="F:nucleic acid binding"/>
    <property type="evidence" value="ECO:0007669"/>
    <property type="project" value="InterPro"/>
</dbReference>
<proteinExistence type="predicted"/>
<name>A0A644WXV6_9ZZZZ</name>
<evidence type="ECO:0000313" key="1">
    <source>
        <dbReference type="EMBL" id="MPM08730.1"/>
    </source>
</evidence>
<dbReference type="SUPFAM" id="SSF53098">
    <property type="entry name" value="Ribonuclease H-like"/>
    <property type="match status" value="1"/>
</dbReference>
<sequence length="626" mass="72314">MYIHLDGLKEEYRLKVQLHLCGGANPAEMAKSDFLEEYINVSLSDAQFIQNYTYGDEKYLDPAVQMGYKQACAVLAMLAKYDGKKAVEAEFSMPVPEFYDTIITYIRKNRIPVPTSYTKLRERVRAYKAFGPSVVISSHYGNQRSKKVRDEVSEALLLSMIAHHNQFEDTTVSEKYNDYVKSRDLRGANGQLLTITAQTVGLYRKNHDKEVHAGRYGKESFYNKYNPVIHRSQTGGPLYLVNCDDNDLDLFFIKEKMRDGKRYLDYYHRIKLYVIFDSYNGYPLGYAFGDTISLDVVYHAYRNAIEHIRQLTGGYYLYHQVVTDRWSTKALKPWLESHAHFTPISLGNKRSNKAESNFSSRWHKVLKLFKGYSGHNITAQKRIDRDALMAEKKDFYPVEQAPQVVEAFINAIRQQINAQTGKQLQAEWLEAFKALPEADRKALSDGQRLEVFGITRQQHNEITNKGIQFAIDGEKYMYMPAMEDYMKHVGRRGRVVYDPNNAESIMWISDDEKVKIMANAVDRIPMTLHEMQPGDRIRLNSKMADKKKMAMLPENAKADRMAILERERLDSESLLQAGVLVKEVKQAAEQRALAPFDANNEPDIYERLYDQQNDVMLKSDNQDDDN</sequence>
<comment type="caution">
    <text evidence="1">The sequence shown here is derived from an EMBL/GenBank/DDBJ whole genome shotgun (WGS) entry which is preliminary data.</text>
</comment>
<gene>
    <name evidence="1" type="ORF">SDC9_55044</name>
</gene>
<dbReference type="InterPro" id="IPR036397">
    <property type="entry name" value="RNaseH_sf"/>
</dbReference>
<dbReference type="EMBL" id="VSSQ01001483">
    <property type="protein sequence ID" value="MPM08730.1"/>
    <property type="molecule type" value="Genomic_DNA"/>
</dbReference>
<accession>A0A644WXV6</accession>
<dbReference type="AlphaFoldDB" id="A0A644WXV6"/>
<protein>
    <recommendedName>
        <fullName evidence="2">Integrase catalytic domain-containing protein</fullName>
    </recommendedName>
</protein>
<evidence type="ECO:0008006" key="2">
    <source>
        <dbReference type="Google" id="ProtNLM"/>
    </source>
</evidence>
<reference evidence="1" key="1">
    <citation type="submission" date="2019-08" db="EMBL/GenBank/DDBJ databases">
        <authorList>
            <person name="Kucharzyk K."/>
            <person name="Murdoch R.W."/>
            <person name="Higgins S."/>
            <person name="Loffler F."/>
        </authorList>
    </citation>
    <scope>NUCLEOTIDE SEQUENCE</scope>
</reference>
<organism evidence="1">
    <name type="scientific">bioreactor metagenome</name>
    <dbReference type="NCBI Taxonomy" id="1076179"/>
    <lineage>
        <taxon>unclassified sequences</taxon>
        <taxon>metagenomes</taxon>
        <taxon>ecological metagenomes</taxon>
    </lineage>
</organism>